<dbReference type="HOGENOM" id="CLU_3377686_0_0_1"/>
<protein>
    <submittedName>
        <fullName evidence="1">Uncharacterized protein</fullName>
    </submittedName>
</protein>
<proteinExistence type="predicted"/>
<dbReference type="Proteomes" id="UP000015104">
    <property type="component" value="Unassembled WGS sequence"/>
</dbReference>
<dbReference type="AlphaFoldDB" id="T1L2I5"/>
<name>T1L2I5_TETUR</name>
<accession>T1L2I5</accession>
<evidence type="ECO:0000313" key="1">
    <source>
        <dbReference type="EnsemblMetazoa" id="tetur33g01080.1"/>
    </source>
</evidence>
<sequence>MQKTYTLHYTLASGINLTQFNPSAFVFSVKKIRV</sequence>
<organism evidence="1 2">
    <name type="scientific">Tetranychus urticae</name>
    <name type="common">Two-spotted spider mite</name>
    <dbReference type="NCBI Taxonomy" id="32264"/>
    <lineage>
        <taxon>Eukaryota</taxon>
        <taxon>Metazoa</taxon>
        <taxon>Ecdysozoa</taxon>
        <taxon>Arthropoda</taxon>
        <taxon>Chelicerata</taxon>
        <taxon>Arachnida</taxon>
        <taxon>Acari</taxon>
        <taxon>Acariformes</taxon>
        <taxon>Trombidiformes</taxon>
        <taxon>Prostigmata</taxon>
        <taxon>Eleutherengona</taxon>
        <taxon>Raphignathae</taxon>
        <taxon>Tetranychoidea</taxon>
        <taxon>Tetranychidae</taxon>
        <taxon>Tetranychus</taxon>
    </lineage>
</organism>
<dbReference type="EMBL" id="CAEY01000947">
    <property type="status" value="NOT_ANNOTATED_CDS"/>
    <property type="molecule type" value="Genomic_DNA"/>
</dbReference>
<reference evidence="2" key="1">
    <citation type="submission" date="2011-08" db="EMBL/GenBank/DDBJ databases">
        <authorList>
            <person name="Rombauts S."/>
        </authorList>
    </citation>
    <scope>NUCLEOTIDE SEQUENCE</scope>
    <source>
        <strain evidence="2">London</strain>
    </source>
</reference>
<reference evidence="1" key="2">
    <citation type="submission" date="2015-06" db="UniProtKB">
        <authorList>
            <consortium name="EnsemblMetazoa"/>
        </authorList>
    </citation>
    <scope>IDENTIFICATION</scope>
</reference>
<keyword evidence="2" id="KW-1185">Reference proteome</keyword>
<evidence type="ECO:0000313" key="2">
    <source>
        <dbReference type="Proteomes" id="UP000015104"/>
    </source>
</evidence>
<dbReference type="EnsemblMetazoa" id="tetur33g01080.1">
    <property type="protein sequence ID" value="tetur33g01080.1"/>
    <property type="gene ID" value="tetur33g01080"/>
</dbReference>